<dbReference type="EMBL" id="UINC01031154">
    <property type="protein sequence ID" value="SVB16760.1"/>
    <property type="molecule type" value="Genomic_DNA"/>
</dbReference>
<evidence type="ECO:0000259" key="3">
    <source>
        <dbReference type="Pfam" id="PF01887"/>
    </source>
</evidence>
<dbReference type="PIRSF" id="PIRSF006779">
    <property type="entry name" value="UCP006779"/>
    <property type="match status" value="1"/>
</dbReference>
<dbReference type="InterPro" id="IPR046470">
    <property type="entry name" value="SAM_HAT_C"/>
</dbReference>
<evidence type="ECO:0000259" key="4">
    <source>
        <dbReference type="Pfam" id="PF20257"/>
    </source>
</evidence>
<dbReference type="Pfam" id="PF01887">
    <property type="entry name" value="SAM_HAT_N"/>
    <property type="match status" value="1"/>
</dbReference>
<dbReference type="Gene3D" id="3.40.50.10790">
    <property type="entry name" value="S-adenosyl-l-methionine hydroxide adenosyltransferase, N-terminal"/>
    <property type="match status" value="1"/>
</dbReference>
<protein>
    <recommendedName>
        <fullName evidence="6">SAM-dependent chlorinase/fluorinase</fullName>
    </recommendedName>
</protein>
<evidence type="ECO:0000256" key="1">
    <source>
        <dbReference type="ARBA" id="ARBA00022691"/>
    </source>
</evidence>
<reference evidence="5" key="1">
    <citation type="submission" date="2018-05" db="EMBL/GenBank/DDBJ databases">
        <authorList>
            <person name="Lanie J.A."/>
            <person name="Ng W.-L."/>
            <person name="Kazmierczak K.M."/>
            <person name="Andrzejewski T.M."/>
            <person name="Davidsen T.M."/>
            <person name="Wayne K.J."/>
            <person name="Tettelin H."/>
            <person name="Glass J.I."/>
            <person name="Rusch D."/>
            <person name="Podicherti R."/>
            <person name="Tsui H.-C.T."/>
            <person name="Winkler M.E."/>
        </authorList>
    </citation>
    <scope>NUCLEOTIDE SEQUENCE</scope>
</reference>
<dbReference type="Pfam" id="PF20257">
    <property type="entry name" value="SAM_HAT_C"/>
    <property type="match status" value="1"/>
</dbReference>
<dbReference type="InterPro" id="IPR023227">
    <property type="entry name" value="SAM_OH_AdoTrfase_C_sf"/>
</dbReference>
<dbReference type="InterPro" id="IPR002747">
    <property type="entry name" value="SAM_OH_AdoTrfase"/>
</dbReference>
<proteinExistence type="inferred from homology"/>
<name>A0A382BSE8_9ZZZZ</name>
<accession>A0A382BSE8</accession>
<dbReference type="SUPFAM" id="SSF101852">
    <property type="entry name" value="Bacterial fluorinating enzyme, C-terminal domain"/>
    <property type="match status" value="1"/>
</dbReference>
<sequence length="249" mass="26436">MQGPIALFTDFGAGSIYVGQMHMAAANALSDVRVIDLYHDPAVFDVPCSAVLLAALLDQTPEGTVLVGVIDPGVGSERAGLAIMLEGRWLVGPDNGLFSAALARSGGVPDYYRIQTGKEPRSQTFHGRDIFVPIAAGLVAGRQGGLIWLKDPSTTVTAGIAADLSPDLARVVHIDRYGNIITGLRGEHFSQSRSFTVGLHRLAYAEYFAAVREGTCFWTVNSMGLVEFAVNQGSAAEFLGLTVGDPFRP</sequence>
<keyword evidence="1" id="KW-0949">S-adenosyl-L-methionine</keyword>
<feature type="domain" description="S-adenosyl-l-methionine hydroxide adenosyltransferase C-terminal" evidence="4">
    <location>
        <begin position="170"/>
        <end position="247"/>
    </location>
</feature>
<dbReference type="PANTHER" id="PTHR35092">
    <property type="entry name" value="CHLORINASE MJ1651"/>
    <property type="match status" value="1"/>
</dbReference>
<dbReference type="PANTHER" id="PTHR35092:SF1">
    <property type="entry name" value="CHLORINASE MJ1651"/>
    <property type="match status" value="1"/>
</dbReference>
<dbReference type="SUPFAM" id="SSF102522">
    <property type="entry name" value="Bacterial fluorinating enzyme, N-terminal domain"/>
    <property type="match status" value="1"/>
</dbReference>
<evidence type="ECO:0000313" key="5">
    <source>
        <dbReference type="EMBL" id="SVB16760.1"/>
    </source>
</evidence>
<dbReference type="InterPro" id="IPR046469">
    <property type="entry name" value="SAM_HAT_N"/>
</dbReference>
<gene>
    <name evidence="5" type="ORF">METZ01_LOCUS169614</name>
</gene>
<feature type="domain" description="S-adenosyl-l-methionine hydroxide adenosyltransferase N-terminal" evidence="3">
    <location>
        <begin position="5"/>
        <end position="142"/>
    </location>
</feature>
<evidence type="ECO:0008006" key="6">
    <source>
        <dbReference type="Google" id="ProtNLM"/>
    </source>
</evidence>
<dbReference type="Gene3D" id="2.40.30.90">
    <property type="entry name" value="Bacterial fluorinating enzyme like"/>
    <property type="match status" value="1"/>
</dbReference>
<organism evidence="5">
    <name type="scientific">marine metagenome</name>
    <dbReference type="NCBI Taxonomy" id="408172"/>
    <lineage>
        <taxon>unclassified sequences</taxon>
        <taxon>metagenomes</taxon>
        <taxon>ecological metagenomes</taxon>
    </lineage>
</organism>
<evidence type="ECO:0000256" key="2">
    <source>
        <dbReference type="ARBA" id="ARBA00024035"/>
    </source>
</evidence>
<dbReference type="AlphaFoldDB" id="A0A382BSE8"/>
<comment type="similarity">
    <text evidence="2">Belongs to the SAM hydrolase / SAM-dependent halogenase family.</text>
</comment>
<dbReference type="InterPro" id="IPR023228">
    <property type="entry name" value="SAM_OH_AdoTrfase_N_sf"/>
</dbReference>